<name>D8QSY0_SELML</name>
<dbReference type="Gramene" id="EFJ37519">
    <property type="protein sequence ID" value="EFJ37519"/>
    <property type="gene ID" value="SELMODRAFT_76135"/>
</dbReference>
<dbReference type="PROSITE" id="PS51375">
    <property type="entry name" value="PPR"/>
    <property type="match status" value="1"/>
</dbReference>
<dbReference type="KEGG" id="smo:SELMODRAFT_76135"/>
<dbReference type="STRING" id="88036.D8QSY0"/>
<gene>
    <name evidence="4" type="ORF">SELMODRAFT_76135</name>
</gene>
<proteinExistence type="predicted"/>
<dbReference type="PANTHER" id="PTHR47926">
    <property type="entry name" value="PENTATRICOPEPTIDE REPEAT-CONTAINING PROTEIN"/>
    <property type="match status" value="1"/>
</dbReference>
<evidence type="ECO:0000256" key="1">
    <source>
        <dbReference type="ARBA" id="ARBA00022737"/>
    </source>
</evidence>
<sequence length="191" mass="20885">MPQRDVISSTALIAAYSRNGRQIRARGIFDATIEKNVVTWTTLIAGYAHTGHAHESLDAFHDMKINGQDPNPISFMSVLVACSHIGMVSLALHYFIQMVADYGLEPWREHYCTLIDILARSGQASRADDLVKNMPFEPDRVSWGALLGGCSRATNTNYIAALAAQNMLVLAPGDGAPYVLLANYSEESSKL</sequence>
<evidence type="ECO:0000313" key="4">
    <source>
        <dbReference type="EMBL" id="EFJ37519.1"/>
    </source>
</evidence>
<dbReference type="Proteomes" id="UP000001514">
    <property type="component" value="Unassembled WGS sequence"/>
</dbReference>
<dbReference type="InParanoid" id="D8QSY0"/>
<protein>
    <recommendedName>
        <fullName evidence="6">Pentacotripeptide-repeat region of PRORP domain-containing protein</fullName>
    </recommendedName>
</protein>
<dbReference type="GO" id="GO:0048731">
    <property type="term" value="P:system development"/>
    <property type="evidence" value="ECO:0007669"/>
    <property type="project" value="UniProtKB-ARBA"/>
</dbReference>
<evidence type="ECO:0000256" key="3">
    <source>
        <dbReference type="SAM" id="Phobius"/>
    </source>
</evidence>
<keyword evidence="3" id="KW-1133">Transmembrane helix</keyword>
<dbReference type="GO" id="GO:0009451">
    <property type="term" value="P:RNA modification"/>
    <property type="evidence" value="ECO:0007669"/>
    <property type="project" value="InterPro"/>
</dbReference>
<dbReference type="FunFam" id="1.25.40.10:FF:000158">
    <property type="entry name" value="pentatricopeptide repeat-containing protein At2g33680"/>
    <property type="match status" value="1"/>
</dbReference>
<keyword evidence="1" id="KW-0677">Repeat</keyword>
<dbReference type="eggNOG" id="KOG4197">
    <property type="taxonomic scope" value="Eukaryota"/>
</dbReference>
<keyword evidence="3" id="KW-0472">Membrane</keyword>
<dbReference type="Pfam" id="PF01535">
    <property type="entry name" value="PPR"/>
    <property type="match status" value="1"/>
</dbReference>
<evidence type="ECO:0000256" key="2">
    <source>
        <dbReference type="PROSITE-ProRule" id="PRU00708"/>
    </source>
</evidence>
<dbReference type="InterPro" id="IPR011990">
    <property type="entry name" value="TPR-like_helical_dom_sf"/>
</dbReference>
<accession>D8QSY0</accession>
<dbReference type="Pfam" id="PF13041">
    <property type="entry name" value="PPR_2"/>
    <property type="match status" value="1"/>
</dbReference>
<dbReference type="HOGENOM" id="CLU_002706_0_0_1"/>
<dbReference type="EMBL" id="GL377566">
    <property type="protein sequence ID" value="EFJ37519.1"/>
    <property type="molecule type" value="Genomic_DNA"/>
</dbReference>
<dbReference type="GO" id="GO:0003723">
    <property type="term" value="F:RNA binding"/>
    <property type="evidence" value="ECO:0007669"/>
    <property type="project" value="InterPro"/>
</dbReference>
<evidence type="ECO:0000313" key="5">
    <source>
        <dbReference type="Proteomes" id="UP000001514"/>
    </source>
</evidence>
<evidence type="ECO:0008006" key="6">
    <source>
        <dbReference type="Google" id="ProtNLM"/>
    </source>
</evidence>
<reference evidence="4 5" key="1">
    <citation type="journal article" date="2011" name="Science">
        <title>The Selaginella genome identifies genetic changes associated with the evolution of vascular plants.</title>
        <authorList>
            <person name="Banks J.A."/>
            <person name="Nishiyama T."/>
            <person name="Hasebe M."/>
            <person name="Bowman J.L."/>
            <person name="Gribskov M."/>
            <person name="dePamphilis C."/>
            <person name="Albert V.A."/>
            <person name="Aono N."/>
            <person name="Aoyama T."/>
            <person name="Ambrose B.A."/>
            <person name="Ashton N.W."/>
            <person name="Axtell M.J."/>
            <person name="Barker E."/>
            <person name="Barker M.S."/>
            <person name="Bennetzen J.L."/>
            <person name="Bonawitz N.D."/>
            <person name="Chapple C."/>
            <person name="Cheng C."/>
            <person name="Correa L.G."/>
            <person name="Dacre M."/>
            <person name="DeBarry J."/>
            <person name="Dreyer I."/>
            <person name="Elias M."/>
            <person name="Engstrom E.M."/>
            <person name="Estelle M."/>
            <person name="Feng L."/>
            <person name="Finet C."/>
            <person name="Floyd S.K."/>
            <person name="Frommer W.B."/>
            <person name="Fujita T."/>
            <person name="Gramzow L."/>
            <person name="Gutensohn M."/>
            <person name="Harholt J."/>
            <person name="Hattori M."/>
            <person name="Heyl A."/>
            <person name="Hirai T."/>
            <person name="Hiwatashi Y."/>
            <person name="Ishikawa M."/>
            <person name="Iwata M."/>
            <person name="Karol K.G."/>
            <person name="Koehler B."/>
            <person name="Kolukisaoglu U."/>
            <person name="Kubo M."/>
            <person name="Kurata T."/>
            <person name="Lalonde S."/>
            <person name="Li K."/>
            <person name="Li Y."/>
            <person name="Litt A."/>
            <person name="Lyons E."/>
            <person name="Manning G."/>
            <person name="Maruyama T."/>
            <person name="Michael T.P."/>
            <person name="Mikami K."/>
            <person name="Miyazaki S."/>
            <person name="Morinaga S."/>
            <person name="Murata T."/>
            <person name="Mueller-Roeber B."/>
            <person name="Nelson D.R."/>
            <person name="Obara M."/>
            <person name="Oguri Y."/>
            <person name="Olmstead R.G."/>
            <person name="Onodera N."/>
            <person name="Petersen B.L."/>
            <person name="Pils B."/>
            <person name="Prigge M."/>
            <person name="Rensing S.A."/>
            <person name="Riano-Pachon D.M."/>
            <person name="Roberts A.W."/>
            <person name="Sato Y."/>
            <person name="Scheller H.V."/>
            <person name="Schulz B."/>
            <person name="Schulz C."/>
            <person name="Shakirov E.V."/>
            <person name="Shibagaki N."/>
            <person name="Shinohara N."/>
            <person name="Shippen D.E."/>
            <person name="Soerensen I."/>
            <person name="Sotooka R."/>
            <person name="Sugimoto N."/>
            <person name="Sugita M."/>
            <person name="Sumikawa N."/>
            <person name="Tanurdzic M."/>
            <person name="Theissen G."/>
            <person name="Ulvskov P."/>
            <person name="Wakazuki S."/>
            <person name="Weng J.K."/>
            <person name="Willats W.W."/>
            <person name="Wipf D."/>
            <person name="Wolf P.G."/>
            <person name="Yang L."/>
            <person name="Zimmer A.D."/>
            <person name="Zhu Q."/>
            <person name="Mitros T."/>
            <person name="Hellsten U."/>
            <person name="Loque D."/>
            <person name="Otillar R."/>
            <person name="Salamov A."/>
            <person name="Schmutz J."/>
            <person name="Shapiro H."/>
            <person name="Lindquist E."/>
            <person name="Lucas S."/>
            <person name="Rokhsar D."/>
            <person name="Grigoriev I.V."/>
        </authorList>
    </citation>
    <scope>NUCLEOTIDE SEQUENCE [LARGE SCALE GENOMIC DNA]</scope>
</reference>
<keyword evidence="3" id="KW-0812">Transmembrane</keyword>
<dbReference type="InterPro" id="IPR002885">
    <property type="entry name" value="PPR_rpt"/>
</dbReference>
<keyword evidence="5" id="KW-1185">Reference proteome</keyword>
<organism evidence="5">
    <name type="scientific">Selaginella moellendorffii</name>
    <name type="common">Spikemoss</name>
    <dbReference type="NCBI Taxonomy" id="88036"/>
    <lineage>
        <taxon>Eukaryota</taxon>
        <taxon>Viridiplantae</taxon>
        <taxon>Streptophyta</taxon>
        <taxon>Embryophyta</taxon>
        <taxon>Tracheophyta</taxon>
        <taxon>Lycopodiopsida</taxon>
        <taxon>Selaginellales</taxon>
        <taxon>Selaginellaceae</taxon>
        <taxon>Selaginella</taxon>
    </lineage>
</organism>
<feature type="transmembrane region" description="Helical" evidence="3">
    <location>
        <begin position="73"/>
        <end position="96"/>
    </location>
</feature>
<dbReference type="Gene3D" id="1.25.40.10">
    <property type="entry name" value="Tetratricopeptide repeat domain"/>
    <property type="match status" value="1"/>
</dbReference>
<feature type="repeat" description="PPR" evidence="2">
    <location>
        <begin position="36"/>
        <end position="70"/>
    </location>
</feature>
<dbReference type="NCBIfam" id="TIGR00756">
    <property type="entry name" value="PPR"/>
    <property type="match status" value="1"/>
</dbReference>
<dbReference type="AlphaFoldDB" id="D8QSY0"/>
<dbReference type="InterPro" id="IPR046960">
    <property type="entry name" value="PPR_At4g14850-like_plant"/>
</dbReference>